<organism evidence="1 2">
    <name type="scientific">Rhodospira trueperi</name>
    <dbReference type="NCBI Taxonomy" id="69960"/>
    <lineage>
        <taxon>Bacteria</taxon>
        <taxon>Pseudomonadati</taxon>
        <taxon>Pseudomonadota</taxon>
        <taxon>Alphaproteobacteria</taxon>
        <taxon>Rhodospirillales</taxon>
        <taxon>Rhodospirillaceae</taxon>
        <taxon>Rhodospira</taxon>
    </lineage>
</organism>
<protein>
    <submittedName>
        <fullName evidence="1">Uncharacterized protein</fullName>
    </submittedName>
</protein>
<dbReference type="AlphaFoldDB" id="A0A1G7A373"/>
<dbReference type="EMBL" id="FNAP01000003">
    <property type="protein sequence ID" value="SDE09388.1"/>
    <property type="molecule type" value="Genomic_DNA"/>
</dbReference>
<proteinExistence type="predicted"/>
<evidence type="ECO:0000313" key="2">
    <source>
        <dbReference type="Proteomes" id="UP000199412"/>
    </source>
</evidence>
<accession>A0A1G7A373</accession>
<keyword evidence="2" id="KW-1185">Reference proteome</keyword>
<gene>
    <name evidence="1" type="ORF">SAMN05421720_103159</name>
</gene>
<evidence type="ECO:0000313" key="1">
    <source>
        <dbReference type="EMBL" id="SDE09388.1"/>
    </source>
</evidence>
<sequence>MTAPEGHDQFPAYRSMRDCFNEAGALLPRKETGGGPVDLETEYASMRPGHYCPGRPSDGWSSAEWPTGWRFNEAGALLPRKAAIRILRADFENELQ</sequence>
<reference evidence="1 2" key="1">
    <citation type="submission" date="2016-10" db="EMBL/GenBank/DDBJ databases">
        <authorList>
            <person name="de Groot N.N."/>
        </authorList>
    </citation>
    <scope>NUCLEOTIDE SEQUENCE [LARGE SCALE GENOMIC DNA]</scope>
    <source>
        <strain evidence="1 2">ATCC 700224</strain>
    </source>
</reference>
<name>A0A1G7A373_9PROT</name>
<dbReference type="Proteomes" id="UP000199412">
    <property type="component" value="Unassembled WGS sequence"/>
</dbReference>